<gene>
    <name evidence="2" type="ORF">N0V89_008135</name>
</gene>
<sequence>MVYWAMLDRGHPSKNVIQLSRAAHERYLGPLSASFSKFPPTLCRYGIPEERFQHCWDAKSSEPTFMQELVEMCYREKTFEFRQQDIYLLPAFLGKGSLPRGAPLQNTIVPIEQVGRLRLCVRPTGNGWKFTLKTLRLLLELKRRAKIELIMDTPLVILTGEEDIDRAIRIYESLFPLLASMRGRGHIVDVRFGVIQVRPPAIGICSAAEWSDAAQKKLNEYLASARPWIPSEKKGLSGARRGRAKSAAVAKGPRDQVKKRPQDSYHAWCAGDPGIPKA</sequence>
<evidence type="ECO:0000313" key="2">
    <source>
        <dbReference type="EMBL" id="KAJ4349519.1"/>
    </source>
</evidence>
<proteinExistence type="predicted"/>
<dbReference type="Proteomes" id="UP001140513">
    <property type="component" value="Unassembled WGS sequence"/>
</dbReference>
<name>A0A9W9C8A6_9PLEO</name>
<feature type="region of interest" description="Disordered" evidence="1">
    <location>
        <begin position="233"/>
        <end position="278"/>
    </location>
</feature>
<dbReference type="AlphaFoldDB" id="A0A9W9C8A6"/>
<evidence type="ECO:0000313" key="3">
    <source>
        <dbReference type="Proteomes" id="UP001140513"/>
    </source>
</evidence>
<dbReference type="RefSeq" id="XP_056068449.1">
    <property type="nucleotide sequence ID" value="XM_056216893.1"/>
</dbReference>
<dbReference type="EMBL" id="JAPEUX010000006">
    <property type="protein sequence ID" value="KAJ4349519.1"/>
    <property type="molecule type" value="Genomic_DNA"/>
</dbReference>
<dbReference type="GeneID" id="80911665"/>
<organism evidence="2 3">
    <name type="scientific">Didymosphaeria variabile</name>
    <dbReference type="NCBI Taxonomy" id="1932322"/>
    <lineage>
        <taxon>Eukaryota</taxon>
        <taxon>Fungi</taxon>
        <taxon>Dikarya</taxon>
        <taxon>Ascomycota</taxon>
        <taxon>Pezizomycotina</taxon>
        <taxon>Dothideomycetes</taxon>
        <taxon>Pleosporomycetidae</taxon>
        <taxon>Pleosporales</taxon>
        <taxon>Massarineae</taxon>
        <taxon>Didymosphaeriaceae</taxon>
        <taxon>Didymosphaeria</taxon>
    </lineage>
</organism>
<keyword evidence="3" id="KW-1185">Reference proteome</keyword>
<evidence type="ECO:0000256" key="1">
    <source>
        <dbReference type="SAM" id="MobiDB-lite"/>
    </source>
</evidence>
<comment type="caution">
    <text evidence="2">The sequence shown here is derived from an EMBL/GenBank/DDBJ whole genome shotgun (WGS) entry which is preliminary data.</text>
</comment>
<accession>A0A9W9C8A6</accession>
<feature type="compositionally biased region" description="Basic and acidic residues" evidence="1">
    <location>
        <begin position="252"/>
        <end position="263"/>
    </location>
</feature>
<dbReference type="OrthoDB" id="3684889at2759"/>
<protein>
    <submittedName>
        <fullName evidence="2">Uncharacterized protein</fullName>
    </submittedName>
</protein>
<reference evidence="2" key="1">
    <citation type="submission" date="2022-10" db="EMBL/GenBank/DDBJ databases">
        <title>Tapping the CABI collections for fungal endophytes: first genome assemblies for Collariella, Neodidymelliopsis, Ascochyta clinopodiicola, Didymella pomorum, Didymosphaeria variabile, Neocosmospora piperis and Neocucurbitaria cava.</title>
        <authorList>
            <person name="Hill R."/>
        </authorList>
    </citation>
    <scope>NUCLEOTIDE SEQUENCE</scope>
    <source>
        <strain evidence="2">IMI 356815</strain>
    </source>
</reference>